<feature type="transmembrane region" description="Helical" evidence="1">
    <location>
        <begin position="150"/>
        <end position="171"/>
    </location>
</feature>
<feature type="transmembrane region" description="Helical" evidence="1">
    <location>
        <begin position="68"/>
        <end position="88"/>
    </location>
</feature>
<keyword evidence="1" id="KW-0812">Transmembrane</keyword>
<dbReference type="Proteomes" id="UP000471648">
    <property type="component" value="Unassembled WGS sequence"/>
</dbReference>
<feature type="transmembrane region" description="Helical" evidence="1">
    <location>
        <begin position="30"/>
        <end position="48"/>
    </location>
</feature>
<protein>
    <submittedName>
        <fullName evidence="2">Uncharacterized protein</fullName>
    </submittedName>
</protein>
<keyword evidence="1" id="KW-1133">Transmembrane helix</keyword>
<comment type="caution">
    <text evidence="2">The sequence shown here is derived from an EMBL/GenBank/DDBJ whole genome shotgun (WGS) entry which is preliminary data.</text>
</comment>
<name>A0A6N9V6U3_STRMI</name>
<accession>A0A6N9V6U3</accession>
<evidence type="ECO:0000313" key="2">
    <source>
        <dbReference type="EMBL" id="NEB68217.1"/>
    </source>
</evidence>
<proteinExistence type="predicted"/>
<dbReference type="AlphaFoldDB" id="A0A6N9V6U3"/>
<gene>
    <name evidence="2" type="ORF">G3I39_14335</name>
</gene>
<keyword evidence="1" id="KW-0472">Membrane</keyword>
<sequence length="180" mass="19726">MSRMTLRKPPATSPAPVAPPPRWAVRTAHLTALVVLPSGLWRIALVLGHPAGYTEAGFEPFATADAKVWMPALSVLSELVALLTIGLVRPWGETVPRWIPRIGGRRVRPMAAVVPAALGAAALTLIWGTVPLWWTYPHEEMTATGNLVVGILYQPLFLWGPLTAAVTFSYYRRHRVRRPG</sequence>
<feature type="transmembrane region" description="Helical" evidence="1">
    <location>
        <begin position="109"/>
        <end position="130"/>
    </location>
</feature>
<evidence type="ECO:0000313" key="3">
    <source>
        <dbReference type="Proteomes" id="UP000471648"/>
    </source>
</evidence>
<organism evidence="2 3">
    <name type="scientific">Streptomyces microflavus</name>
    <name type="common">Streptomyces lipmanii</name>
    <dbReference type="NCBI Taxonomy" id="1919"/>
    <lineage>
        <taxon>Bacteria</taxon>
        <taxon>Bacillati</taxon>
        <taxon>Actinomycetota</taxon>
        <taxon>Actinomycetes</taxon>
        <taxon>Kitasatosporales</taxon>
        <taxon>Streptomycetaceae</taxon>
        <taxon>Streptomyces</taxon>
    </lineage>
</organism>
<dbReference type="EMBL" id="JAAGME010000606">
    <property type="protein sequence ID" value="NEB68217.1"/>
    <property type="molecule type" value="Genomic_DNA"/>
</dbReference>
<reference evidence="2 3" key="1">
    <citation type="submission" date="2020-01" db="EMBL/GenBank/DDBJ databases">
        <title>Insect and environment-associated Actinomycetes.</title>
        <authorList>
            <person name="Currrie C."/>
            <person name="Chevrette M."/>
            <person name="Carlson C."/>
            <person name="Stubbendieck R."/>
            <person name="Wendt-Pienkowski E."/>
        </authorList>
    </citation>
    <scope>NUCLEOTIDE SEQUENCE [LARGE SCALE GENOMIC DNA]</scope>
    <source>
        <strain evidence="2 3">SID14438</strain>
    </source>
</reference>
<evidence type="ECO:0000256" key="1">
    <source>
        <dbReference type="SAM" id="Phobius"/>
    </source>
</evidence>